<evidence type="ECO:0000259" key="2">
    <source>
        <dbReference type="Pfam" id="PF03478"/>
    </source>
</evidence>
<feature type="domain" description="KIB1-4 beta-propeller" evidence="2">
    <location>
        <begin position="455"/>
        <end position="691"/>
    </location>
</feature>
<dbReference type="EMBL" id="JADFTS010000002">
    <property type="protein sequence ID" value="KAF9622260.1"/>
    <property type="molecule type" value="Genomic_DNA"/>
</dbReference>
<feature type="domain" description="KIB1-4 beta-propeller" evidence="2">
    <location>
        <begin position="70"/>
        <end position="314"/>
    </location>
</feature>
<evidence type="ECO:0000313" key="3">
    <source>
        <dbReference type="EMBL" id="KAF9622260.1"/>
    </source>
</evidence>
<feature type="region of interest" description="Disordered" evidence="1">
    <location>
        <begin position="1"/>
        <end position="32"/>
    </location>
</feature>
<accession>A0A835IQY4</accession>
<dbReference type="InterPro" id="IPR005174">
    <property type="entry name" value="KIB1-4_b-propeller"/>
</dbReference>
<proteinExistence type="predicted"/>
<name>A0A835IQY4_9MAGN</name>
<dbReference type="OrthoDB" id="1863935at2759"/>
<dbReference type="AlphaFoldDB" id="A0A835IQY4"/>
<sequence>MGEEDSESDDEDSPYHGEVANKVANKKSNLLPPTPEPAPWIIFPCGKGRKSHTFTNILDPQKKGYVRSFLEIRRKRCLLSMHGWLLMIDDLKKDQFGKEQYFLWNPDTREVINLPSRDSQDANDCCFCILSCAPTNSDCIILFVGEDFFLFCTPGDEKWTRQSYKLEKTDDALDDYIYRGIGCTHGTIYALTFQRRATAIIERNCGTLSVRLLDFEKPQTYPGTTYYRSYMVESGEELYYVVIHHLGSNIKAIRHVEVFKLDFAKKVWVKVESLGGCNFILSDYGCMSFSATKSGTEGNIIYFTLDEDNSLCAFGMEDESLSVYLPCPNLKTPFFSPFWLMLSDSNRLVQVFKGKANTNTLEESQREKINNTLGVAEENVEKSNSPNWIDIPLDILLSITMKLPLPVDYINSRLVCKTWALYLPSTIRWTVNPICSTTQCPWLMFSNRGSSTCSFVDLKSNATHSFDLPELLGAQICFSSDGWLLMSKGYRSMFFFNPFTKVTIELPDLPRKFAFSGLSFSSLPTSAECVVFGIIPMTYNFADVCYLRLGEKAWTWIQCDHEIRITLSYTNPVVYDGAFYCLSQERHIGVFDIKDGKSDWTILCAPQPYKSMNENYLVGCDGELFSVYIGPKGKWVDVDKSDYLKSKWMAVNSLKDKMLFVSRSTCVSLKATTEGMQNKIYFPITFRDKNHYVYYSLDSRSWHSSFGDYHSENNYETKAQLQSTWIQPSLSWKIDSF</sequence>
<feature type="compositionally biased region" description="Acidic residues" evidence="1">
    <location>
        <begin position="1"/>
        <end position="12"/>
    </location>
</feature>
<evidence type="ECO:0000313" key="4">
    <source>
        <dbReference type="Proteomes" id="UP000631114"/>
    </source>
</evidence>
<reference evidence="3 4" key="1">
    <citation type="submission" date="2020-10" db="EMBL/GenBank/DDBJ databases">
        <title>The Coptis chinensis genome and diversification of protoberbering-type alkaloids.</title>
        <authorList>
            <person name="Wang B."/>
            <person name="Shu S."/>
            <person name="Song C."/>
            <person name="Liu Y."/>
        </authorList>
    </citation>
    <scope>NUCLEOTIDE SEQUENCE [LARGE SCALE GENOMIC DNA]</scope>
    <source>
        <strain evidence="3">HL-2020</strain>
        <tissue evidence="3">Leaf</tissue>
    </source>
</reference>
<gene>
    <name evidence="3" type="ORF">IFM89_030302</name>
</gene>
<dbReference type="PANTHER" id="PTHR33127:SF5">
    <property type="entry name" value="TRANSMEMBRANE PROTEIN"/>
    <property type="match status" value="1"/>
</dbReference>
<dbReference type="SUPFAM" id="SSF69322">
    <property type="entry name" value="Tricorn protease domain 2"/>
    <property type="match status" value="1"/>
</dbReference>
<dbReference type="Proteomes" id="UP000631114">
    <property type="component" value="Unassembled WGS sequence"/>
</dbReference>
<evidence type="ECO:0000256" key="1">
    <source>
        <dbReference type="SAM" id="MobiDB-lite"/>
    </source>
</evidence>
<organism evidence="3 4">
    <name type="scientific">Coptis chinensis</name>
    <dbReference type="NCBI Taxonomy" id="261450"/>
    <lineage>
        <taxon>Eukaryota</taxon>
        <taxon>Viridiplantae</taxon>
        <taxon>Streptophyta</taxon>
        <taxon>Embryophyta</taxon>
        <taxon>Tracheophyta</taxon>
        <taxon>Spermatophyta</taxon>
        <taxon>Magnoliopsida</taxon>
        <taxon>Ranunculales</taxon>
        <taxon>Ranunculaceae</taxon>
        <taxon>Coptidoideae</taxon>
        <taxon>Coptis</taxon>
    </lineage>
</organism>
<comment type="caution">
    <text evidence="3">The sequence shown here is derived from an EMBL/GenBank/DDBJ whole genome shotgun (WGS) entry which is preliminary data.</text>
</comment>
<dbReference type="PANTHER" id="PTHR33127">
    <property type="entry name" value="TRANSMEMBRANE PROTEIN"/>
    <property type="match status" value="1"/>
</dbReference>
<keyword evidence="4" id="KW-1185">Reference proteome</keyword>
<dbReference type="Pfam" id="PF03478">
    <property type="entry name" value="Beta-prop_KIB1-4"/>
    <property type="match status" value="2"/>
</dbReference>
<protein>
    <recommendedName>
        <fullName evidence="2">KIB1-4 beta-propeller domain-containing protein</fullName>
    </recommendedName>
</protein>